<dbReference type="GO" id="GO:0005929">
    <property type="term" value="C:cilium"/>
    <property type="evidence" value="ECO:0007669"/>
    <property type="project" value="TreeGrafter"/>
</dbReference>
<dbReference type="Proteomes" id="UP000237246">
    <property type="component" value="Unassembled WGS sequence"/>
</dbReference>
<reference evidence="1 2" key="1">
    <citation type="submission" date="2018-01" db="EMBL/GenBank/DDBJ databases">
        <title>Comparison of the Chinese Bamboo Partridge and Red Junglefowl genome sequences highlights the importance of demography in genome evolution.</title>
        <authorList>
            <person name="Tiley G.P."/>
            <person name="Kimball R.T."/>
            <person name="Braun E.L."/>
            <person name="Burleigh J.G."/>
        </authorList>
    </citation>
    <scope>NUCLEOTIDE SEQUENCE [LARGE SCALE GENOMIC DNA]</scope>
    <source>
        <strain evidence="1">RTK389</strain>
        <tissue evidence="1">Blood</tissue>
    </source>
</reference>
<sequence>VLVLNFASCSLCFSQKSSASQKADWKDSKCKEQREEERAYLAKLEKRQNFLKNPRFFPPNTLHGGKSLVMSQGQVEQIISRTSAECNTGDTSFVPVFLANPPTVFFSDYEVGRVYEVRTSLQGVCLATGKHFVLP</sequence>
<dbReference type="PANTHER" id="PTHR46348">
    <property type="entry name" value="DELETED IN LUNG AND ESOPHAGEAL CANCER PROTEIN 1"/>
    <property type="match status" value="1"/>
</dbReference>
<dbReference type="GO" id="GO:0015631">
    <property type="term" value="F:tubulin binding"/>
    <property type="evidence" value="ECO:0007669"/>
    <property type="project" value="TreeGrafter"/>
</dbReference>
<protein>
    <submittedName>
        <fullName evidence="1">Uncharacterized protein</fullName>
    </submittedName>
</protein>
<evidence type="ECO:0000313" key="1">
    <source>
        <dbReference type="EMBL" id="POI32528.1"/>
    </source>
</evidence>
<dbReference type="InterPro" id="IPR033304">
    <property type="entry name" value="DLEC1"/>
</dbReference>
<dbReference type="GO" id="GO:0008285">
    <property type="term" value="P:negative regulation of cell population proliferation"/>
    <property type="evidence" value="ECO:0007669"/>
    <property type="project" value="InterPro"/>
</dbReference>
<organism evidence="1 2">
    <name type="scientific">Bambusicola thoracicus</name>
    <name type="common">Chinese bamboo-partridge</name>
    <name type="synonym">Perdix thoracica</name>
    <dbReference type="NCBI Taxonomy" id="9083"/>
    <lineage>
        <taxon>Eukaryota</taxon>
        <taxon>Metazoa</taxon>
        <taxon>Chordata</taxon>
        <taxon>Craniata</taxon>
        <taxon>Vertebrata</taxon>
        <taxon>Euteleostomi</taxon>
        <taxon>Archelosauria</taxon>
        <taxon>Archosauria</taxon>
        <taxon>Dinosauria</taxon>
        <taxon>Saurischia</taxon>
        <taxon>Theropoda</taxon>
        <taxon>Coelurosauria</taxon>
        <taxon>Aves</taxon>
        <taxon>Neognathae</taxon>
        <taxon>Galloanserae</taxon>
        <taxon>Galliformes</taxon>
        <taxon>Phasianidae</taxon>
        <taxon>Perdicinae</taxon>
        <taxon>Bambusicola</taxon>
    </lineage>
</organism>
<dbReference type="PANTHER" id="PTHR46348:SF1">
    <property type="entry name" value="DELETED IN LUNG AND ESOPHAGEAL CANCER PROTEIN 1"/>
    <property type="match status" value="1"/>
</dbReference>
<evidence type="ECO:0000313" key="2">
    <source>
        <dbReference type="Proteomes" id="UP000237246"/>
    </source>
</evidence>
<comment type="caution">
    <text evidence="1">The sequence shown here is derived from an EMBL/GenBank/DDBJ whole genome shotgun (WGS) entry which is preliminary data.</text>
</comment>
<dbReference type="OrthoDB" id="2115465at2759"/>
<proteinExistence type="predicted"/>
<feature type="non-terminal residue" evidence="1">
    <location>
        <position position="1"/>
    </location>
</feature>
<name>A0A2P4T832_BAMTH</name>
<dbReference type="EMBL" id="PPHD01005637">
    <property type="protein sequence ID" value="POI32528.1"/>
    <property type="molecule type" value="Genomic_DNA"/>
</dbReference>
<gene>
    <name evidence="1" type="ORF">CIB84_003719</name>
</gene>
<dbReference type="AlphaFoldDB" id="A0A2P4T832"/>
<keyword evidence="2" id="KW-1185">Reference proteome</keyword>
<accession>A0A2P4T832</accession>
<dbReference type="GO" id="GO:0005737">
    <property type="term" value="C:cytoplasm"/>
    <property type="evidence" value="ECO:0007669"/>
    <property type="project" value="TreeGrafter"/>
</dbReference>